<comment type="subcellular location">
    <subcellularLocation>
        <location evidence="1">Membrane</location>
        <topology evidence="1">Single-pass membrane protein</topology>
    </subcellularLocation>
</comment>
<sequence length="1249" mass="133862">MSRSVRVLGRIGRWLAIGLLAVAVLSILLVGALLLALRSDTGTAWVLDQIPGLETTGADGSVLGEWQAERLSWQGYGVSLVVADPYLDWSPTCLFRKTLCIDRLQTGSVNLDVQPGPADEPSEPAPITLPDIRLPVSLDVGSVDIGPLTLNDSLVFRELNLEAEGSGADFHIQKLAVVRDDLQLEASGRIETRGDWPLALDLSLELPPPYGDEWEVSGRLGGSVRDLRAYLDSQGYLDGELEAELAPLSPGVPVQLELTADRFLALDTLPPTLALNDWRVTGRGNLNDGYRIQTRASLPGEQGAIDLDLSGLVSTSGARDLALRLAGPSATGDGSAELEMTGQVSWDDGLAAEAEISMGAFPWYSLLPDVEAPPATIRSLEATGSYSDGRYQARLEVDAEGPMGEATLETRAEGDLEQVRLTGLNMTTGAGQLSGEAELGFAGEIRWRADLGLTDFDPGYWVPEATAQINGSVFSEGRIDASGQPDFTARWDLEGEWRSAPLDSEGQLSAEAGQWQIPEVVARIGSNEVRASGELSNPLGGKGEMSVRAQVQAPEPGVILPGLSGSLQADVELSGPFTDPQGALTLAMDELAWRDQLAIERLNLEATISPGQAVDATVEAESLEAGGQVIERLSADLEGTLDRHRLSLSVRHPEAIIDTEVAGGWQAEEGNWLGELASGRVELPGQGQEWVLADPASIEYTGGDTLTLGAHCWRWQQSSVCAGEQTLLPDPSLDYDISRLPASSLAPLLPETIRWDAELNARMNVELTDQGPKGRVTVDAGPGEVDVVTAEDWETLGYDALDLTLDLEPSQAVMTLNLAGKEIGNLDMELSLDPLAEGMPAEGNFSLTGFDLALVGALLNMEEVSGMVEGSGRIEGPLMDPRVYGELRLENGQVIDPMVPTPVEDLAVTLAFDGKRATLDGRWRSNGTGQGEIGGVLDWEEEPVLTMVLEGQALPVTYEPYARLEVSPDLELRFVDGNLSIAGQVDVPRGSIEVRELPEQAVEVSDDEVIVGVEEEPSPVRQLDMDIRVSVGSDKVTFEGFGVTGELVGELRIGDGMDTRGNLKLVNGRYAKFGQELELRRARLVFVGPISEPYVDIEAIRRVDDVLAGIRLSGPAREPRTEVFSEPSMSQNEALSYLILGRPLQSQGDQGSMSRVALSLGLRQASGLTRGVGEAFGIEDLTLEAEGSGEEAAVVASGQLTEDLSIRYGVGLFEPITTVALRYDLGRYFYLEAASGLASSLDIFYTRDF</sequence>
<dbReference type="RefSeq" id="WP_092009362.1">
    <property type="nucleotide sequence ID" value="NZ_FOYW01000001.1"/>
</dbReference>
<evidence type="ECO:0000256" key="2">
    <source>
        <dbReference type="ARBA" id="ARBA00022692"/>
    </source>
</evidence>
<evidence type="ECO:0000313" key="8">
    <source>
        <dbReference type="Proteomes" id="UP000198644"/>
    </source>
</evidence>
<dbReference type="PANTHER" id="PTHR36985">
    <property type="entry name" value="TRANSLOCATION AND ASSEMBLY MODULE SUBUNIT TAMB"/>
    <property type="match status" value="1"/>
</dbReference>
<dbReference type="InterPro" id="IPR007452">
    <property type="entry name" value="TamB_C"/>
</dbReference>
<dbReference type="AlphaFoldDB" id="A0A1I6H7E5"/>
<feature type="transmembrane region" description="Helical" evidence="5">
    <location>
        <begin position="12"/>
        <end position="37"/>
    </location>
</feature>
<reference evidence="7 8" key="1">
    <citation type="submission" date="2016-10" db="EMBL/GenBank/DDBJ databases">
        <authorList>
            <person name="de Groot N.N."/>
        </authorList>
    </citation>
    <scope>NUCLEOTIDE SEQUENCE [LARGE SCALE GENOMIC DNA]</scope>
    <source>
        <strain evidence="7 8">CGMCC 1.9167</strain>
    </source>
</reference>
<dbReference type="PANTHER" id="PTHR36985:SF1">
    <property type="entry name" value="TRANSLOCATION AND ASSEMBLY MODULE SUBUNIT TAMB"/>
    <property type="match status" value="1"/>
</dbReference>
<keyword evidence="2 5" id="KW-0812">Transmembrane</keyword>
<evidence type="ECO:0000256" key="3">
    <source>
        <dbReference type="ARBA" id="ARBA00022989"/>
    </source>
</evidence>
<dbReference type="Proteomes" id="UP000198644">
    <property type="component" value="Unassembled WGS sequence"/>
</dbReference>
<dbReference type="GO" id="GO:0097347">
    <property type="term" value="C:TAM protein secretion complex"/>
    <property type="evidence" value="ECO:0007669"/>
    <property type="project" value="TreeGrafter"/>
</dbReference>
<keyword evidence="3 5" id="KW-1133">Transmembrane helix</keyword>
<evidence type="ECO:0000256" key="5">
    <source>
        <dbReference type="SAM" id="Phobius"/>
    </source>
</evidence>
<dbReference type="Pfam" id="PF04357">
    <property type="entry name" value="TamB"/>
    <property type="match status" value="1"/>
</dbReference>
<dbReference type="STRING" id="650891.SAMN05216203_0961"/>
<accession>A0A1I6H7E5</accession>
<gene>
    <name evidence="7" type="ORF">SAMN05216203_0961</name>
</gene>
<dbReference type="OrthoDB" id="5555605at2"/>
<protein>
    <submittedName>
        <fullName evidence="7">Translocation and assembly module TamB</fullName>
    </submittedName>
</protein>
<evidence type="ECO:0000259" key="6">
    <source>
        <dbReference type="Pfam" id="PF04357"/>
    </source>
</evidence>
<proteinExistence type="predicted"/>
<feature type="domain" description="Translocation and assembly module TamB C-terminal" evidence="6">
    <location>
        <begin position="927"/>
        <end position="1249"/>
    </location>
</feature>
<dbReference type="GO" id="GO:0005886">
    <property type="term" value="C:plasma membrane"/>
    <property type="evidence" value="ECO:0007669"/>
    <property type="project" value="InterPro"/>
</dbReference>
<keyword evidence="8" id="KW-1185">Reference proteome</keyword>
<evidence type="ECO:0000256" key="4">
    <source>
        <dbReference type="ARBA" id="ARBA00023136"/>
    </source>
</evidence>
<name>A0A1I6H7E5_9GAMM</name>
<evidence type="ECO:0000313" key="7">
    <source>
        <dbReference type="EMBL" id="SFR50362.1"/>
    </source>
</evidence>
<evidence type="ECO:0000256" key="1">
    <source>
        <dbReference type="ARBA" id="ARBA00004167"/>
    </source>
</evidence>
<dbReference type="GO" id="GO:0009306">
    <property type="term" value="P:protein secretion"/>
    <property type="evidence" value="ECO:0007669"/>
    <property type="project" value="InterPro"/>
</dbReference>
<organism evidence="7 8">
    <name type="scientific">Marinobacter daqiaonensis</name>
    <dbReference type="NCBI Taxonomy" id="650891"/>
    <lineage>
        <taxon>Bacteria</taxon>
        <taxon>Pseudomonadati</taxon>
        <taxon>Pseudomonadota</taxon>
        <taxon>Gammaproteobacteria</taxon>
        <taxon>Pseudomonadales</taxon>
        <taxon>Marinobacteraceae</taxon>
        <taxon>Marinobacter</taxon>
    </lineage>
</organism>
<dbReference type="EMBL" id="FOYW01000001">
    <property type="protein sequence ID" value="SFR50362.1"/>
    <property type="molecule type" value="Genomic_DNA"/>
</dbReference>
<keyword evidence="4 5" id="KW-0472">Membrane</keyword>